<evidence type="ECO:0000256" key="2">
    <source>
        <dbReference type="ARBA" id="ARBA00023002"/>
    </source>
</evidence>
<dbReference type="Proteomes" id="UP000053095">
    <property type="component" value="Unassembled WGS sequence"/>
</dbReference>
<organism evidence="4 5">
    <name type="scientific">Talaromyces pinophilus</name>
    <name type="common">Penicillium pinophilum</name>
    <dbReference type="NCBI Taxonomy" id="128442"/>
    <lineage>
        <taxon>Eukaryota</taxon>
        <taxon>Fungi</taxon>
        <taxon>Dikarya</taxon>
        <taxon>Ascomycota</taxon>
        <taxon>Pezizomycotina</taxon>
        <taxon>Eurotiomycetes</taxon>
        <taxon>Eurotiomycetidae</taxon>
        <taxon>Eurotiales</taxon>
        <taxon>Trichocomaceae</taxon>
        <taxon>Talaromyces</taxon>
        <taxon>Talaromyces sect. Talaromyces</taxon>
    </lineage>
</organism>
<dbReference type="EMBL" id="DF933814">
    <property type="protein sequence ID" value="GAM36801.1"/>
    <property type="molecule type" value="Genomic_DNA"/>
</dbReference>
<keyword evidence="2" id="KW-0560">Oxidoreductase</keyword>
<dbReference type="InterPro" id="IPR002347">
    <property type="entry name" value="SDR_fam"/>
</dbReference>
<feature type="region of interest" description="Disordered" evidence="3">
    <location>
        <begin position="126"/>
        <end position="152"/>
    </location>
</feature>
<dbReference type="InterPro" id="IPR036291">
    <property type="entry name" value="NAD(P)-bd_dom_sf"/>
</dbReference>
<proteinExistence type="inferred from homology"/>
<dbReference type="Pfam" id="PF00106">
    <property type="entry name" value="adh_short"/>
    <property type="match status" value="1"/>
</dbReference>
<gene>
    <name evidence="4" type="ORF">TCE0_018f06182</name>
</gene>
<dbReference type="GO" id="GO:0050664">
    <property type="term" value="F:oxidoreductase activity, acting on NAD(P)H, oxygen as acceptor"/>
    <property type="evidence" value="ECO:0007669"/>
    <property type="project" value="TreeGrafter"/>
</dbReference>
<dbReference type="AlphaFoldDB" id="A0A510NX13"/>
<dbReference type="PANTHER" id="PTHR43008">
    <property type="entry name" value="BENZIL REDUCTASE"/>
    <property type="match status" value="1"/>
</dbReference>
<protein>
    <submittedName>
        <fullName evidence="4">Uncharacterized protein</fullName>
    </submittedName>
</protein>
<dbReference type="GO" id="GO:0016616">
    <property type="term" value="F:oxidoreductase activity, acting on the CH-OH group of donors, NAD or NADP as acceptor"/>
    <property type="evidence" value="ECO:0007669"/>
    <property type="project" value="UniProtKB-ARBA"/>
</dbReference>
<feature type="compositionally biased region" description="Basic residues" evidence="3">
    <location>
        <begin position="129"/>
        <end position="152"/>
    </location>
</feature>
<keyword evidence="5" id="KW-1185">Reference proteome</keyword>
<dbReference type="SUPFAM" id="SSF51735">
    <property type="entry name" value="NAD(P)-binding Rossmann-fold domains"/>
    <property type="match status" value="1"/>
</dbReference>
<evidence type="ECO:0000256" key="3">
    <source>
        <dbReference type="SAM" id="MobiDB-lite"/>
    </source>
</evidence>
<evidence type="ECO:0000256" key="1">
    <source>
        <dbReference type="ARBA" id="ARBA00006484"/>
    </source>
</evidence>
<evidence type="ECO:0000313" key="4">
    <source>
        <dbReference type="EMBL" id="GAM36801.1"/>
    </source>
</evidence>
<comment type="similarity">
    <text evidence="1">Belongs to the short-chain dehydrogenases/reductases (SDR) family.</text>
</comment>
<sequence>MVLAPHPCPTAPVLTNFDLSGKTAVVTGDCRGISLEVARGLCEAGANVAITYSSTPPAEADNIAAIIAAANNSRTVVAYKCDVKSKTEVQATVEKATAELGAVKLDIVVANAGTISSVTYLMSTSMGHAGRRKQRPRFSKDSRKKKKLRIED</sequence>
<evidence type="ECO:0000313" key="5">
    <source>
        <dbReference type="Proteomes" id="UP000053095"/>
    </source>
</evidence>
<reference evidence="5" key="1">
    <citation type="journal article" date="2015" name="Genome Announc.">
        <title>Draft genome sequence of Talaromyces cellulolyticus strain Y-94, a source of lignocellulosic biomass-degrading enzymes.</title>
        <authorList>
            <person name="Fujii T."/>
            <person name="Koike H."/>
            <person name="Sawayama S."/>
            <person name="Yano S."/>
            <person name="Inoue H."/>
        </authorList>
    </citation>
    <scope>NUCLEOTIDE SEQUENCE [LARGE SCALE GENOMIC DNA]</scope>
    <source>
        <strain evidence="5">Y-94</strain>
    </source>
</reference>
<dbReference type="PANTHER" id="PTHR43008:SF12">
    <property type="entry name" value="OXIDOREDUCTASE, SHORT CHAIN DEHYDROGENASE_REDUCTASE FAMILY (AFU_ORTHOLOGUE AFUA_6G13830)"/>
    <property type="match status" value="1"/>
</dbReference>
<accession>A0A510NX13</accession>
<dbReference type="Gene3D" id="3.40.50.720">
    <property type="entry name" value="NAD(P)-binding Rossmann-like Domain"/>
    <property type="match status" value="1"/>
</dbReference>
<name>A0A510NX13_TALPI</name>